<dbReference type="Proteomes" id="UP000241818">
    <property type="component" value="Unassembled WGS sequence"/>
</dbReference>
<dbReference type="GeneID" id="36571460"/>
<sequence length="83" mass="9810">MPSVIHPFGNYLSPFVRSFVRSFFYPCMQKEQKKKKRKKKGRTPLMYKNIYACICRRDIKSSPFPASPPPLLQNAPHMYNEIE</sequence>
<protein>
    <submittedName>
        <fullName evidence="1">Uncharacterized protein</fullName>
    </submittedName>
</protein>
<accession>A0A2T3BES1</accession>
<proteinExistence type="predicted"/>
<name>A0A2T3BES1_AMORE</name>
<gene>
    <name evidence="1" type="ORF">M430DRAFT_160549</name>
</gene>
<dbReference type="RefSeq" id="XP_024725442.1">
    <property type="nucleotide sequence ID" value="XM_024863379.1"/>
</dbReference>
<reference evidence="1 2" key="1">
    <citation type="journal article" date="2018" name="New Phytol.">
        <title>Comparative genomics and transcriptomics depict ericoid mycorrhizal fungi as versatile saprotrophs and plant mutualists.</title>
        <authorList>
            <person name="Martino E."/>
            <person name="Morin E."/>
            <person name="Grelet G.A."/>
            <person name="Kuo A."/>
            <person name="Kohler A."/>
            <person name="Daghino S."/>
            <person name="Barry K.W."/>
            <person name="Cichocki N."/>
            <person name="Clum A."/>
            <person name="Dockter R.B."/>
            <person name="Hainaut M."/>
            <person name="Kuo R.C."/>
            <person name="LaButti K."/>
            <person name="Lindahl B.D."/>
            <person name="Lindquist E.A."/>
            <person name="Lipzen A."/>
            <person name="Khouja H.R."/>
            <person name="Magnuson J."/>
            <person name="Murat C."/>
            <person name="Ohm R.A."/>
            <person name="Singer S.W."/>
            <person name="Spatafora J.W."/>
            <person name="Wang M."/>
            <person name="Veneault-Fourrey C."/>
            <person name="Henrissat B."/>
            <person name="Grigoriev I.V."/>
            <person name="Martin F.M."/>
            <person name="Perotto S."/>
        </authorList>
    </citation>
    <scope>NUCLEOTIDE SEQUENCE [LARGE SCALE GENOMIC DNA]</scope>
    <source>
        <strain evidence="1 2">ATCC 22711</strain>
    </source>
</reference>
<evidence type="ECO:0000313" key="1">
    <source>
        <dbReference type="EMBL" id="PSS27917.1"/>
    </source>
</evidence>
<dbReference type="AlphaFoldDB" id="A0A2T3BES1"/>
<dbReference type="EMBL" id="KZ679006">
    <property type="protein sequence ID" value="PSS27917.1"/>
    <property type="molecule type" value="Genomic_DNA"/>
</dbReference>
<evidence type="ECO:0000313" key="2">
    <source>
        <dbReference type="Proteomes" id="UP000241818"/>
    </source>
</evidence>
<organism evidence="1 2">
    <name type="scientific">Amorphotheca resinae ATCC 22711</name>
    <dbReference type="NCBI Taxonomy" id="857342"/>
    <lineage>
        <taxon>Eukaryota</taxon>
        <taxon>Fungi</taxon>
        <taxon>Dikarya</taxon>
        <taxon>Ascomycota</taxon>
        <taxon>Pezizomycotina</taxon>
        <taxon>Leotiomycetes</taxon>
        <taxon>Helotiales</taxon>
        <taxon>Amorphothecaceae</taxon>
        <taxon>Amorphotheca</taxon>
    </lineage>
</organism>
<keyword evidence="2" id="KW-1185">Reference proteome</keyword>
<dbReference type="InParanoid" id="A0A2T3BES1"/>